<protein>
    <submittedName>
        <fullName evidence="4">Uncharacterized protein</fullName>
    </submittedName>
</protein>
<dbReference type="Proteomes" id="UP000823941">
    <property type="component" value="Chromosome 20"/>
</dbReference>
<dbReference type="PANTHER" id="PTHR43963">
    <property type="entry name" value="CARBONYL REDUCTASE 1-RELATED"/>
    <property type="match status" value="1"/>
</dbReference>
<proteinExistence type="inferred from homology"/>
<name>A0ABQ7Q5Y6_PLUXY</name>
<accession>A0ABQ7Q5Y6</accession>
<dbReference type="Pfam" id="PF00106">
    <property type="entry name" value="adh_short"/>
    <property type="match status" value="1"/>
</dbReference>
<dbReference type="PRINTS" id="PR00081">
    <property type="entry name" value="GDHRDH"/>
</dbReference>
<reference evidence="4 5" key="1">
    <citation type="submission" date="2021-06" db="EMBL/GenBank/DDBJ databases">
        <title>A haploid diamondback moth (Plutella xylostella L.) genome assembly resolves 31 chromosomes and identifies a diamide resistance mutation.</title>
        <authorList>
            <person name="Ward C.M."/>
            <person name="Perry K.D."/>
            <person name="Baker G."/>
            <person name="Powis K."/>
            <person name="Heckel D.G."/>
            <person name="Baxter S.W."/>
        </authorList>
    </citation>
    <scope>NUCLEOTIDE SEQUENCE [LARGE SCALE GENOMIC DNA]</scope>
    <source>
        <strain evidence="4 5">LV</strain>
        <tissue evidence="4">Single pupa</tissue>
    </source>
</reference>
<dbReference type="InterPro" id="IPR036291">
    <property type="entry name" value="NAD(P)-bd_dom_sf"/>
</dbReference>
<dbReference type="PANTHER" id="PTHR43963:SF4">
    <property type="entry name" value="CARBONYL REDUCTASE (NADPH)"/>
    <property type="match status" value="1"/>
</dbReference>
<evidence type="ECO:0000313" key="4">
    <source>
        <dbReference type="EMBL" id="KAG7300647.1"/>
    </source>
</evidence>
<evidence type="ECO:0000256" key="1">
    <source>
        <dbReference type="ARBA" id="ARBA00006484"/>
    </source>
</evidence>
<dbReference type="SUPFAM" id="SSF51735">
    <property type="entry name" value="NAD(P)-binding Rossmann-fold domains"/>
    <property type="match status" value="1"/>
</dbReference>
<keyword evidence="5" id="KW-1185">Reference proteome</keyword>
<evidence type="ECO:0000313" key="5">
    <source>
        <dbReference type="Proteomes" id="UP000823941"/>
    </source>
</evidence>
<organism evidence="4 5">
    <name type="scientific">Plutella xylostella</name>
    <name type="common">Diamondback moth</name>
    <name type="synonym">Plutella maculipennis</name>
    <dbReference type="NCBI Taxonomy" id="51655"/>
    <lineage>
        <taxon>Eukaryota</taxon>
        <taxon>Metazoa</taxon>
        <taxon>Ecdysozoa</taxon>
        <taxon>Arthropoda</taxon>
        <taxon>Hexapoda</taxon>
        <taxon>Insecta</taxon>
        <taxon>Pterygota</taxon>
        <taxon>Neoptera</taxon>
        <taxon>Endopterygota</taxon>
        <taxon>Lepidoptera</taxon>
        <taxon>Glossata</taxon>
        <taxon>Ditrysia</taxon>
        <taxon>Yponomeutoidea</taxon>
        <taxon>Plutellidae</taxon>
        <taxon>Plutella</taxon>
    </lineage>
</organism>
<comment type="similarity">
    <text evidence="1">Belongs to the short-chain dehydrogenases/reductases (SDR) family.</text>
</comment>
<evidence type="ECO:0000256" key="2">
    <source>
        <dbReference type="ARBA" id="ARBA00022857"/>
    </source>
</evidence>
<comment type="caution">
    <text evidence="4">The sequence shown here is derived from an EMBL/GenBank/DDBJ whole genome shotgun (WGS) entry which is preliminary data.</text>
</comment>
<sequence length="288" mass="32582">MVQKVAVVTGSNKGLGFAIVKGLCQRFDGIVYLTARDKTRGLEAVKKLNEIGLRPEFHILEVTDRESISEFADFIKKRHGGFDVLVNNAAMLEWDAVYPSYDVAKRTIDVNYRSVLTIEELLYPLLRDGARVVNVSSNCGHLSNLRNQKWIETLKSVDLTTDKLNGFVDDYLQSVRNGTFRKEDFADEGKHAEHRVAKIGVTALTFIQQRKYYKRNISINAVYPGHIKTDMAQGGGQIDADEAAKVVLYLILEASPNLKGTFMWHDRKLVDWLDAEDKDGVHYCKGLW</sequence>
<gene>
    <name evidence="4" type="ORF">JYU34_014955</name>
</gene>
<keyword evidence="3" id="KW-0560">Oxidoreductase</keyword>
<dbReference type="InterPro" id="IPR002347">
    <property type="entry name" value="SDR_fam"/>
</dbReference>
<dbReference type="Gene3D" id="3.40.50.720">
    <property type="entry name" value="NAD(P)-binding Rossmann-like Domain"/>
    <property type="match status" value="1"/>
</dbReference>
<dbReference type="EMBL" id="JAHIBW010000020">
    <property type="protein sequence ID" value="KAG7300647.1"/>
    <property type="molecule type" value="Genomic_DNA"/>
</dbReference>
<evidence type="ECO:0000256" key="3">
    <source>
        <dbReference type="ARBA" id="ARBA00023002"/>
    </source>
</evidence>
<keyword evidence="2" id="KW-0521">NADP</keyword>